<feature type="transmembrane region" description="Helical" evidence="3">
    <location>
        <begin position="29"/>
        <end position="51"/>
    </location>
</feature>
<evidence type="ECO:0000313" key="6">
    <source>
        <dbReference type="Proteomes" id="UP001277761"/>
    </source>
</evidence>
<dbReference type="EC" id="2.7.10.2" evidence="5"/>
<evidence type="ECO:0000256" key="2">
    <source>
        <dbReference type="ARBA" id="ARBA00022840"/>
    </source>
</evidence>
<dbReference type="SUPFAM" id="SSF52540">
    <property type="entry name" value="P-loop containing nucleoside triphosphate hydrolases"/>
    <property type="match status" value="1"/>
</dbReference>
<keyword evidence="5" id="KW-0418">Kinase</keyword>
<dbReference type="InterPro" id="IPR002586">
    <property type="entry name" value="CobQ/CobB/MinD/ParA_Nub-bd_dom"/>
</dbReference>
<sequence length="295" mass="30168">MPRLVLLLPPLLLAALGAGAGLLADPDRAWPAAAGALAGLALGTAAAALWARRRRRVRDGADAAAITGLTPVAHVPPPGDHAPERRRQEEAFRMLRAALRLHDGEAGPIVAVTSAAPGEGKTTVVAGLGRALARAGRPVVLVEADLRRPGLAALLGAPTPPQGLTAALVGGVPVADLLVEVEPGLRLVPAGALPPNAPELLGSEDGARVLDELRALDALVLLDAAPLLPVADTRELLAHGRHGTVVLVARPGRITRDELARAAALLPPGAPRVLVVSGPASTPRSYDRYLRDAEA</sequence>
<feature type="domain" description="CobQ/CobB/MinD/ParA nucleotide binding" evidence="4">
    <location>
        <begin position="110"/>
        <end position="148"/>
    </location>
</feature>
<keyword evidence="3" id="KW-0472">Membrane</keyword>
<evidence type="ECO:0000313" key="5">
    <source>
        <dbReference type="EMBL" id="MDX8153594.1"/>
    </source>
</evidence>
<proteinExistence type="predicted"/>
<evidence type="ECO:0000259" key="4">
    <source>
        <dbReference type="Pfam" id="PF01656"/>
    </source>
</evidence>
<keyword evidence="3" id="KW-0812">Transmembrane</keyword>
<keyword evidence="3" id="KW-1133">Transmembrane helix</keyword>
<dbReference type="InterPro" id="IPR005702">
    <property type="entry name" value="Wzc-like_C"/>
</dbReference>
<dbReference type="InterPro" id="IPR050445">
    <property type="entry name" value="Bact_polysacc_biosynth/exp"/>
</dbReference>
<keyword evidence="2" id="KW-0067">ATP-binding</keyword>
<dbReference type="Proteomes" id="UP001277761">
    <property type="component" value="Unassembled WGS sequence"/>
</dbReference>
<dbReference type="PANTHER" id="PTHR32309">
    <property type="entry name" value="TYROSINE-PROTEIN KINASE"/>
    <property type="match status" value="1"/>
</dbReference>
<dbReference type="CDD" id="cd05387">
    <property type="entry name" value="BY-kinase"/>
    <property type="match status" value="1"/>
</dbReference>
<accession>A0ABU4VP04</accession>
<organism evidence="5 6">
    <name type="scientific">Patulibacter brassicae</name>
    <dbReference type="NCBI Taxonomy" id="1705717"/>
    <lineage>
        <taxon>Bacteria</taxon>
        <taxon>Bacillati</taxon>
        <taxon>Actinomycetota</taxon>
        <taxon>Thermoleophilia</taxon>
        <taxon>Solirubrobacterales</taxon>
        <taxon>Patulibacteraceae</taxon>
        <taxon>Patulibacter</taxon>
    </lineage>
</organism>
<keyword evidence="5" id="KW-0808">Transferase</keyword>
<keyword evidence="6" id="KW-1185">Reference proteome</keyword>
<dbReference type="InterPro" id="IPR027417">
    <property type="entry name" value="P-loop_NTPase"/>
</dbReference>
<dbReference type="RefSeq" id="WP_319955743.1">
    <property type="nucleotide sequence ID" value="NZ_JAXAVX010000016.1"/>
</dbReference>
<keyword evidence="1" id="KW-0547">Nucleotide-binding</keyword>
<dbReference type="Pfam" id="PF01656">
    <property type="entry name" value="CbiA"/>
    <property type="match status" value="1"/>
</dbReference>
<dbReference type="EMBL" id="JAXAVX010000016">
    <property type="protein sequence ID" value="MDX8153594.1"/>
    <property type="molecule type" value="Genomic_DNA"/>
</dbReference>
<gene>
    <name evidence="5" type="ORF">SK069_18495</name>
</gene>
<dbReference type="GO" id="GO:0004715">
    <property type="term" value="F:non-membrane spanning protein tyrosine kinase activity"/>
    <property type="evidence" value="ECO:0007669"/>
    <property type="project" value="UniProtKB-EC"/>
</dbReference>
<reference evidence="5 6" key="1">
    <citation type="submission" date="2023-11" db="EMBL/GenBank/DDBJ databases">
        <authorList>
            <person name="Xu M."/>
            <person name="Jiang T."/>
        </authorList>
    </citation>
    <scope>NUCLEOTIDE SEQUENCE [LARGE SCALE GENOMIC DNA]</scope>
    <source>
        <strain evidence="5 6">SD</strain>
    </source>
</reference>
<evidence type="ECO:0000256" key="1">
    <source>
        <dbReference type="ARBA" id="ARBA00022741"/>
    </source>
</evidence>
<comment type="caution">
    <text evidence="5">The sequence shown here is derived from an EMBL/GenBank/DDBJ whole genome shotgun (WGS) entry which is preliminary data.</text>
</comment>
<name>A0ABU4VP04_9ACTN</name>
<protein>
    <submittedName>
        <fullName evidence="5">CpsD/CapB family tyrosine-protein kinase</fullName>
        <ecNumber evidence="5">2.7.10.2</ecNumber>
    </submittedName>
</protein>
<dbReference type="PANTHER" id="PTHR32309:SF31">
    <property type="entry name" value="CAPSULAR EXOPOLYSACCHARIDE FAMILY"/>
    <property type="match status" value="1"/>
</dbReference>
<dbReference type="Gene3D" id="3.40.50.300">
    <property type="entry name" value="P-loop containing nucleotide triphosphate hydrolases"/>
    <property type="match status" value="1"/>
</dbReference>
<evidence type="ECO:0000256" key="3">
    <source>
        <dbReference type="SAM" id="Phobius"/>
    </source>
</evidence>